<evidence type="ECO:0000256" key="6">
    <source>
        <dbReference type="HAMAP-Rule" id="MF_00181"/>
    </source>
</evidence>
<dbReference type="SUPFAM" id="SSF52949">
    <property type="entry name" value="Macro domain-like"/>
    <property type="match status" value="1"/>
</dbReference>
<dbReference type="InterPro" id="IPR023042">
    <property type="entry name" value="Peptidase_M17_leu_NH2_pept"/>
</dbReference>
<dbReference type="CDD" id="cd00433">
    <property type="entry name" value="Peptidase_M17"/>
    <property type="match status" value="1"/>
</dbReference>
<dbReference type="Pfam" id="PF00883">
    <property type="entry name" value="Peptidase_M17"/>
    <property type="match status" value="1"/>
</dbReference>
<dbReference type="PANTHER" id="PTHR11963">
    <property type="entry name" value="LEUCINE AMINOPEPTIDASE-RELATED"/>
    <property type="match status" value="1"/>
</dbReference>
<dbReference type="InterPro" id="IPR043472">
    <property type="entry name" value="Macro_dom-like"/>
</dbReference>
<evidence type="ECO:0000259" key="7">
    <source>
        <dbReference type="PROSITE" id="PS00631"/>
    </source>
</evidence>
<dbReference type="InterPro" id="IPR000819">
    <property type="entry name" value="Peptidase_M17_C"/>
</dbReference>
<dbReference type="PANTHER" id="PTHR11963:SF23">
    <property type="entry name" value="CYTOSOL AMINOPEPTIDASE"/>
    <property type="match status" value="1"/>
</dbReference>
<evidence type="ECO:0000256" key="2">
    <source>
        <dbReference type="ARBA" id="ARBA00009528"/>
    </source>
</evidence>
<dbReference type="InterPro" id="IPR011356">
    <property type="entry name" value="Leucine_aapep/pepB"/>
</dbReference>
<evidence type="ECO:0000256" key="5">
    <source>
        <dbReference type="ARBA" id="ARBA00022801"/>
    </source>
</evidence>
<gene>
    <name evidence="8" type="primary">CARP</name>
    <name evidence="6 8" type="synonym">pepA</name>
</gene>
<dbReference type="GO" id="GO:0070006">
    <property type="term" value="F:metalloaminopeptidase activity"/>
    <property type="evidence" value="ECO:0007669"/>
    <property type="project" value="InterPro"/>
</dbReference>
<evidence type="ECO:0000256" key="4">
    <source>
        <dbReference type="ARBA" id="ARBA00022670"/>
    </source>
</evidence>
<organism evidence="8">
    <name type="scientific">uncultured marine thaumarchaeote KM3_68_B04</name>
    <dbReference type="NCBI Taxonomy" id="1456242"/>
    <lineage>
        <taxon>Archaea</taxon>
        <taxon>Nitrososphaerota</taxon>
        <taxon>environmental samples</taxon>
    </lineage>
</organism>
<keyword evidence="5 6" id="KW-0378">Hydrolase</keyword>
<feature type="binding site" evidence="6">
    <location>
        <position position="362"/>
    </location>
    <ligand>
        <name>Mn(2+)</name>
        <dbReference type="ChEBI" id="CHEBI:29035"/>
        <label>1</label>
    </ligand>
</feature>
<keyword evidence="6" id="KW-0464">Manganese</keyword>
<comment type="similarity">
    <text evidence="2 6">Belongs to the peptidase M17 family.</text>
</comment>
<comment type="subcellular location">
    <subcellularLocation>
        <location evidence="6">Cytoplasm</location>
    </subcellularLocation>
</comment>
<feature type="binding site" evidence="6">
    <location>
        <position position="301"/>
    </location>
    <ligand>
        <name>Mn(2+)</name>
        <dbReference type="ChEBI" id="CHEBI:29035"/>
        <label>2</label>
    </ligand>
</feature>
<feature type="active site" evidence="6">
    <location>
        <position position="290"/>
    </location>
</feature>
<keyword evidence="6" id="KW-0479">Metal-binding</keyword>
<proteinExistence type="inferred from homology"/>
<dbReference type="Gene3D" id="3.40.220.10">
    <property type="entry name" value="Leucine Aminopeptidase, subunit E, domain 1"/>
    <property type="match status" value="1"/>
</dbReference>
<feature type="domain" description="Cytosol aminopeptidase" evidence="7">
    <location>
        <begin position="358"/>
        <end position="365"/>
    </location>
</feature>
<comment type="cofactor">
    <cofactor evidence="6">
        <name>Mn(2+)</name>
        <dbReference type="ChEBI" id="CHEBI:29035"/>
    </cofactor>
    <text evidence="6">Binds 2 manganese ions per subunit.</text>
</comment>
<comment type="function">
    <text evidence="6">Presumably involved in the processing and regular turnover of intracellular proteins. Catalyzes the removal of unsubstituted N-terminal amino acids from various peptides.</text>
</comment>
<keyword evidence="6" id="KW-0963">Cytoplasm</keyword>
<protein>
    <recommendedName>
        <fullName evidence="6">Probable cytosol aminopeptidase</fullName>
        <ecNumber evidence="6">3.4.11.1</ecNumber>
    </recommendedName>
    <alternativeName>
        <fullName evidence="6">Leucine aminopeptidase</fullName>
        <shortName evidence="6">LAP</shortName>
        <ecNumber evidence="6">3.4.11.10</ecNumber>
    </alternativeName>
    <alternativeName>
        <fullName evidence="6">Leucyl aminopeptidase</fullName>
    </alternativeName>
</protein>
<feature type="binding site" evidence="6">
    <location>
        <position position="278"/>
    </location>
    <ligand>
        <name>Mn(2+)</name>
        <dbReference type="ChEBI" id="CHEBI:29035"/>
        <label>2</label>
    </ligand>
</feature>
<sequence>MGINGQIEINAGVPQQLAPIRPDVVVVPIAGEKDLQTDETIKKIDDQALGILGDALSTGAFTGAKSECLVTGLGDNPWDARQVAFVGIRSDGRHDTDVLREASALAARTCRNHRFRSAVLLLRGMDLDGRLVQVASEGISIGGFLDNRYKTSTDLSEPTSFSVVCEGQEPAGFTEACNRGAIIGKHLNKARQWVNDPAGHLTPRQYAAEAGEYARLAGLDVEVLDRGEIQKLGMGLLLGVAQGSVEEPRLLVLRHSPKIYDRGHKSGSPDELLALVGKGVTFDSGGISIKPASGMEWMKKDMAGSAAVIGAMGAISELEIDRDVVGIVPMVENMPSGTAIRPGDVLTGAGKDTVEVINTDAEGRLILADGLWHARQLGATHVVDVATLTGACVVALGNAASGLFGSSDAWVAEVKGASKRAGEPLWHLPLYEDYAEQLKSEVADIKNTGTRAGGACTAAAFLHHFVKESEWAHIDIAGTAWLERATGTRTSGATGVMMRTLVELARTEGY</sequence>
<reference evidence="8" key="1">
    <citation type="journal article" date="2014" name="Genome Biol. Evol.">
        <title>Pangenome evidence for extensive interdomain horizontal transfer affecting lineage core and shell genes in uncultured planktonic thaumarchaeota and euryarchaeota.</title>
        <authorList>
            <person name="Deschamps P."/>
            <person name="Zivanovic Y."/>
            <person name="Moreira D."/>
            <person name="Rodriguez-Valera F."/>
            <person name="Lopez-Garcia P."/>
        </authorList>
    </citation>
    <scope>NUCLEOTIDE SEQUENCE</scope>
</reference>
<dbReference type="GO" id="GO:0030145">
    <property type="term" value="F:manganese ion binding"/>
    <property type="evidence" value="ECO:0007669"/>
    <property type="project" value="UniProtKB-UniRule"/>
</dbReference>
<dbReference type="Pfam" id="PF02789">
    <property type="entry name" value="Peptidase_M17_N"/>
    <property type="match status" value="1"/>
</dbReference>
<dbReference type="AlphaFoldDB" id="A0A075HFZ1"/>
<dbReference type="SUPFAM" id="SSF53187">
    <property type="entry name" value="Zn-dependent exopeptidases"/>
    <property type="match status" value="1"/>
</dbReference>
<feature type="binding site" evidence="6">
    <location>
        <position position="283"/>
    </location>
    <ligand>
        <name>Mn(2+)</name>
        <dbReference type="ChEBI" id="CHEBI:29035"/>
        <label>2</label>
    </ligand>
</feature>
<comment type="catalytic activity">
    <reaction evidence="6">
        <text>Release of an N-terminal amino acid, preferentially leucine, but not glutamic or aspartic acids.</text>
        <dbReference type="EC" id="3.4.11.10"/>
    </reaction>
</comment>
<dbReference type="HAMAP" id="MF_00181">
    <property type="entry name" value="Cytosol_peptidase_M17"/>
    <property type="match status" value="1"/>
</dbReference>
<evidence type="ECO:0000313" key="8">
    <source>
        <dbReference type="EMBL" id="AIF14884.1"/>
    </source>
</evidence>
<dbReference type="EC" id="3.4.11.1" evidence="6"/>
<dbReference type="GO" id="GO:0005737">
    <property type="term" value="C:cytoplasm"/>
    <property type="evidence" value="ECO:0007669"/>
    <property type="project" value="UniProtKB-SubCell"/>
</dbReference>
<dbReference type="NCBIfam" id="NF002073">
    <property type="entry name" value="PRK00913.1-2"/>
    <property type="match status" value="1"/>
</dbReference>
<keyword evidence="4 6" id="KW-0645">Protease</keyword>
<feature type="binding site" evidence="6">
    <location>
        <position position="283"/>
    </location>
    <ligand>
        <name>Mn(2+)</name>
        <dbReference type="ChEBI" id="CHEBI:29035"/>
        <label>1</label>
    </ligand>
</feature>
<comment type="catalytic activity">
    <reaction evidence="1 6">
        <text>Release of an N-terminal amino acid, Xaa-|-Yaa-, in which Xaa is preferably Leu, but may be other amino acids including Pro although not Arg or Lys, and Yaa may be Pro. Amino acid amides and methyl esters are also readily hydrolyzed, but rates on arylamides are exceedingly low.</text>
        <dbReference type="EC" id="3.4.11.1"/>
    </reaction>
</comment>
<feature type="active site" evidence="6">
    <location>
        <position position="364"/>
    </location>
</feature>
<feature type="binding site" evidence="6">
    <location>
        <position position="362"/>
    </location>
    <ligand>
        <name>Mn(2+)</name>
        <dbReference type="ChEBI" id="CHEBI:29035"/>
        <label>2</label>
    </ligand>
</feature>
<accession>A0A075HFZ1</accession>
<name>A0A075HFZ1_9ARCH</name>
<feature type="binding site" evidence="6">
    <location>
        <position position="360"/>
    </location>
    <ligand>
        <name>Mn(2+)</name>
        <dbReference type="ChEBI" id="CHEBI:29035"/>
        <label>1</label>
    </ligand>
</feature>
<evidence type="ECO:0000256" key="1">
    <source>
        <dbReference type="ARBA" id="ARBA00000135"/>
    </source>
</evidence>
<keyword evidence="3 6" id="KW-0031">Aminopeptidase</keyword>
<dbReference type="EMBL" id="KF901013">
    <property type="protein sequence ID" value="AIF14884.1"/>
    <property type="molecule type" value="Genomic_DNA"/>
</dbReference>
<dbReference type="GO" id="GO:0006508">
    <property type="term" value="P:proteolysis"/>
    <property type="evidence" value="ECO:0007669"/>
    <property type="project" value="UniProtKB-KW"/>
</dbReference>
<dbReference type="PROSITE" id="PS00631">
    <property type="entry name" value="CYTOSOL_AP"/>
    <property type="match status" value="1"/>
</dbReference>
<dbReference type="PRINTS" id="PR00481">
    <property type="entry name" value="LAMNOPPTDASE"/>
</dbReference>
<dbReference type="Gene3D" id="3.40.630.10">
    <property type="entry name" value="Zn peptidases"/>
    <property type="match status" value="1"/>
</dbReference>
<evidence type="ECO:0000256" key="3">
    <source>
        <dbReference type="ARBA" id="ARBA00022438"/>
    </source>
</evidence>
<dbReference type="EC" id="3.4.11.10" evidence="6"/>
<dbReference type="InterPro" id="IPR008283">
    <property type="entry name" value="Peptidase_M17_N"/>
</dbReference>